<dbReference type="InterPro" id="IPR003141">
    <property type="entry name" value="Pol/His_phosphatase_N"/>
</dbReference>
<dbReference type="STRING" id="2200.GCA_001571405_00768"/>
<proteinExistence type="predicted"/>
<dbReference type="PANTHER" id="PTHR42924">
    <property type="entry name" value="EXONUCLEASE"/>
    <property type="match status" value="1"/>
</dbReference>
<accession>A0A1G8WNQ5</accession>
<evidence type="ECO:0000313" key="2">
    <source>
        <dbReference type="EMBL" id="SDJ79781.1"/>
    </source>
</evidence>
<organism evidence="2 3">
    <name type="scientific">Methanoculleus thermophilus</name>
    <dbReference type="NCBI Taxonomy" id="2200"/>
    <lineage>
        <taxon>Archaea</taxon>
        <taxon>Methanobacteriati</taxon>
        <taxon>Methanobacteriota</taxon>
        <taxon>Stenosarchaea group</taxon>
        <taxon>Methanomicrobia</taxon>
        <taxon>Methanomicrobiales</taxon>
        <taxon>Methanomicrobiaceae</taxon>
        <taxon>Methanoculleus</taxon>
    </lineage>
</organism>
<feature type="domain" description="Polymerase/histidinol phosphatase N-terminal" evidence="1">
    <location>
        <begin position="4"/>
        <end position="68"/>
    </location>
</feature>
<dbReference type="PANTHER" id="PTHR42924:SF3">
    <property type="entry name" value="POLYMERASE_HISTIDINOL PHOSPHATASE N-TERMINAL DOMAIN-CONTAINING PROTEIN"/>
    <property type="match status" value="1"/>
</dbReference>
<name>A0A1G8WNQ5_9EURY</name>
<dbReference type="Pfam" id="PF13263">
    <property type="entry name" value="PHP_C"/>
    <property type="match status" value="1"/>
</dbReference>
<keyword evidence="3" id="KW-1185">Reference proteome</keyword>
<sequence>MLRCDLHVHTRFSKDGESSVEEILRRAESVGLDAVAITDHDTVEGARYALECDSSVTVIPGIEISTKQGHLLALGVTEPIPAGRDFFETVALARDLGALLILPHPYHRWRHGVGRRLAAGIEAVDAVEVFNSRYITGSANRKAAVIARKFGKPGVAGSDAHNARYVGFGVTYVTAEPDVDSILSAIREGRTMAGGRMTPLHTYTRQSIKGALRRIRRTMHRPIFPPGRGL</sequence>
<evidence type="ECO:0000313" key="3">
    <source>
        <dbReference type="Proteomes" id="UP000326500"/>
    </source>
</evidence>
<reference evidence="2 3" key="1">
    <citation type="submission" date="2016-10" db="EMBL/GenBank/DDBJ databases">
        <authorList>
            <person name="Varghese N."/>
            <person name="Submissions S."/>
        </authorList>
    </citation>
    <scope>NUCLEOTIDE SEQUENCE [LARGE SCALE GENOMIC DNA]</scope>
    <source>
        <strain evidence="2 3">DSM 2373</strain>
    </source>
</reference>
<dbReference type="InterPro" id="IPR004013">
    <property type="entry name" value="PHP_dom"/>
</dbReference>
<evidence type="ECO:0000259" key="1">
    <source>
        <dbReference type="SMART" id="SM00481"/>
    </source>
</evidence>
<dbReference type="AlphaFoldDB" id="A0A1G8WNQ5"/>
<dbReference type="NCBIfam" id="NF038032">
    <property type="entry name" value="CehA_McbA_metalo"/>
    <property type="match status" value="1"/>
</dbReference>
<dbReference type="EMBL" id="FNFT01000001">
    <property type="protein sequence ID" value="SDJ79781.1"/>
    <property type="molecule type" value="Genomic_DNA"/>
</dbReference>
<dbReference type="RefSeq" id="WP_066955738.1">
    <property type="nucleotide sequence ID" value="NZ_BCNX01000006.1"/>
</dbReference>
<dbReference type="Gene3D" id="3.20.20.140">
    <property type="entry name" value="Metal-dependent hydrolases"/>
    <property type="match status" value="1"/>
</dbReference>
<protein>
    <recommendedName>
        <fullName evidence="1">Polymerase/histidinol phosphatase N-terminal domain-containing protein</fullName>
    </recommendedName>
</protein>
<dbReference type="OrthoDB" id="50465at2157"/>
<dbReference type="GO" id="GO:0004534">
    <property type="term" value="F:5'-3' RNA exonuclease activity"/>
    <property type="evidence" value="ECO:0007669"/>
    <property type="project" value="TreeGrafter"/>
</dbReference>
<dbReference type="InterPro" id="IPR016195">
    <property type="entry name" value="Pol/histidinol_Pase-like"/>
</dbReference>
<dbReference type="InterPro" id="IPR052018">
    <property type="entry name" value="PHP_domain"/>
</dbReference>
<gene>
    <name evidence="2" type="ORF">SAMN04488571_10123</name>
</gene>
<dbReference type="Proteomes" id="UP000326500">
    <property type="component" value="Unassembled WGS sequence"/>
</dbReference>
<dbReference type="SUPFAM" id="SSF89550">
    <property type="entry name" value="PHP domain-like"/>
    <property type="match status" value="1"/>
</dbReference>
<dbReference type="SMART" id="SM00481">
    <property type="entry name" value="POLIIIAc"/>
    <property type="match status" value="1"/>
</dbReference>
<dbReference type="GO" id="GO:0035312">
    <property type="term" value="F:5'-3' DNA exonuclease activity"/>
    <property type="evidence" value="ECO:0007669"/>
    <property type="project" value="TreeGrafter"/>
</dbReference>
<dbReference type="CDD" id="cd07432">
    <property type="entry name" value="PHP_HisPPase"/>
    <property type="match status" value="1"/>
</dbReference>
<dbReference type="Pfam" id="PF02811">
    <property type="entry name" value="PHP"/>
    <property type="match status" value="1"/>
</dbReference>